<feature type="compositionally biased region" description="Low complexity" evidence="5">
    <location>
        <begin position="129"/>
        <end position="145"/>
    </location>
</feature>
<dbReference type="InterPro" id="IPR038765">
    <property type="entry name" value="Papain-like_cys_pep_sf"/>
</dbReference>
<keyword evidence="9" id="KW-1185">Reference proteome</keyword>
<dbReference type="Pfam" id="PF02148">
    <property type="entry name" value="zf-UBP"/>
    <property type="match status" value="1"/>
</dbReference>
<feature type="domain" description="UBP-type" evidence="7">
    <location>
        <begin position="1"/>
        <end position="104"/>
    </location>
</feature>
<keyword evidence="3" id="KW-0862">Zinc</keyword>
<evidence type="ECO:0000313" key="9">
    <source>
        <dbReference type="Proteomes" id="UP001141327"/>
    </source>
</evidence>
<evidence type="ECO:0000259" key="7">
    <source>
        <dbReference type="PROSITE" id="PS50271"/>
    </source>
</evidence>
<name>A0ABQ8UMU7_9EUKA</name>
<dbReference type="SUPFAM" id="SSF54001">
    <property type="entry name" value="Cysteine proteinases"/>
    <property type="match status" value="1"/>
</dbReference>
<feature type="region of interest" description="Disordered" evidence="5">
    <location>
        <begin position="307"/>
        <end position="331"/>
    </location>
</feature>
<keyword evidence="2 4" id="KW-0863">Zinc-finger</keyword>
<dbReference type="GO" id="GO:0016787">
    <property type="term" value="F:hydrolase activity"/>
    <property type="evidence" value="ECO:0007669"/>
    <property type="project" value="UniProtKB-KW"/>
</dbReference>
<evidence type="ECO:0000256" key="3">
    <source>
        <dbReference type="ARBA" id="ARBA00022833"/>
    </source>
</evidence>
<dbReference type="Proteomes" id="UP001141327">
    <property type="component" value="Unassembled WGS sequence"/>
</dbReference>
<sequence>MIGIIPSPFTFLQKDIIQQKISCGTFCRYHSPFIWICLSPGCLFIGCGRDQRGHSISHAVKTKHPCVMNLSTRTLWCYECDREVLIDLQPEASRAQLRQLQTLFQGSPLPLGTPFPSSGTPLGPTSAIPPAGTPSTLSSASSSGTLPAGTSAPLLASSPVPGAIATAVGSVQYPAASPTSGRLCGLHNMSNTCYMNAALQALSMCYPLQRHFARSTRYMALAEAYQELVHHMWKGNASSIWPDHFRTMVAFRNSMFAGAEQHDSQELLHFVLDFIDEELASDLHLVAPTAPRRPGWSPCPCPAQRLRMPLSTGGRGPSTGPNPPATLVDLT</sequence>
<protein>
    <submittedName>
        <fullName evidence="8">Ubiquitin carboxyl-terminal hydrolase 33</fullName>
    </submittedName>
</protein>
<dbReference type="InterPro" id="IPR001394">
    <property type="entry name" value="Peptidase_C19_UCH"/>
</dbReference>
<evidence type="ECO:0000256" key="4">
    <source>
        <dbReference type="PROSITE-ProRule" id="PRU00502"/>
    </source>
</evidence>
<dbReference type="SUPFAM" id="SSF57850">
    <property type="entry name" value="RING/U-box"/>
    <property type="match status" value="1"/>
</dbReference>
<feature type="domain" description="USP" evidence="6">
    <location>
        <begin position="184"/>
        <end position="331"/>
    </location>
</feature>
<reference evidence="8" key="1">
    <citation type="journal article" date="2022" name="bioRxiv">
        <title>Genomics of Preaxostyla Flagellates Illuminates Evolutionary Transitions and the Path Towards Mitochondrial Loss.</title>
        <authorList>
            <person name="Novak L.V.F."/>
            <person name="Treitli S.C."/>
            <person name="Pyrih J."/>
            <person name="Halakuc P."/>
            <person name="Pipaliya S.V."/>
            <person name="Vacek V."/>
            <person name="Brzon O."/>
            <person name="Soukal P."/>
            <person name="Eme L."/>
            <person name="Dacks J.B."/>
            <person name="Karnkowska A."/>
            <person name="Elias M."/>
            <person name="Hampl V."/>
        </authorList>
    </citation>
    <scope>NUCLEOTIDE SEQUENCE</scope>
    <source>
        <strain evidence="8">RCP-MX</strain>
    </source>
</reference>
<keyword evidence="8" id="KW-0378">Hydrolase</keyword>
<evidence type="ECO:0000256" key="1">
    <source>
        <dbReference type="ARBA" id="ARBA00022723"/>
    </source>
</evidence>
<keyword evidence="1" id="KW-0479">Metal-binding</keyword>
<evidence type="ECO:0000256" key="2">
    <source>
        <dbReference type="ARBA" id="ARBA00022771"/>
    </source>
</evidence>
<dbReference type="Pfam" id="PF00443">
    <property type="entry name" value="UCH"/>
    <property type="match status" value="1"/>
</dbReference>
<organism evidence="8 9">
    <name type="scientific">Paratrimastix pyriformis</name>
    <dbReference type="NCBI Taxonomy" id="342808"/>
    <lineage>
        <taxon>Eukaryota</taxon>
        <taxon>Metamonada</taxon>
        <taxon>Preaxostyla</taxon>
        <taxon>Paratrimastigidae</taxon>
        <taxon>Paratrimastix</taxon>
    </lineage>
</organism>
<proteinExistence type="predicted"/>
<dbReference type="InterPro" id="IPR013083">
    <property type="entry name" value="Znf_RING/FYVE/PHD"/>
</dbReference>
<dbReference type="PROSITE" id="PS50271">
    <property type="entry name" value="ZF_UBP"/>
    <property type="match status" value="1"/>
</dbReference>
<accession>A0ABQ8UMU7</accession>
<dbReference type="EMBL" id="JAPMOS010000012">
    <property type="protein sequence ID" value="KAJ4460496.1"/>
    <property type="molecule type" value="Genomic_DNA"/>
</dbReference>
<dbReference type="InterPro" id="IPR050185">
    <property type="entry name" value="Ub_carboxyl-term_hydrolase"/>
</dbReference>
<comment type="caution">
    <text evidence="8">The sequence shown here is derived from an EMBL/GenBank/DDBJ whole genome shotgun (WGS) entry which is preliminary data.</text>
</comment>
<evidence type="ECO:0000259" key="6">
    <source>
        <dbReference type="PROSITE" id="PS50235"/>
    </source>
</evidence>
<feature type="region of interest" description="Disordered" evidence="5">
    <location>
        <begin position="115"/>
        <end position="145"/>
    </location>
</feature>
<dbReference type="InterPro" id="IPR001607">
    <property type="entry name" value="Znf_UBP"/>
</dbReference>
<dbReference type="InterPro" id="IPR028889">
    <property type="entry name" value="USP"/>
</dbReference>
<dbReference type="SMART" id="SM00290">
    <property type="entry name" value="ZnF_UBP"/>
    <property type="match status" value="1"/>
</dbReference>
<evidence type="ECO:0000256" key="5">
    <source>
        <dbReference type="SAM" id="MobiDB-lite"/>
    </source>
</evidence>
<dbReference type="Gene3D" id="3.90.70.10">
    <property type="entry name" value="Cysteine proteinases"/>
    <property type="match status" value="1"/>
</dbReference>
<gene>
    <name evidence="8" type="ORF">PAPYR_3110</name>
</gene>
<dbReference type="Gene3D" id="3.30.40.10">
    <property type="entry name" value="Zinc/RING finger domain, C3HC4 (zinc finger)"/>
    <property type="match status" value="1"/>
</dbReference>
<dbReference type="PANTHER" id="PTHR21646">
    <property type="entry name" value="UBIQUITIN CARBOXYL-TERMINAL HYDROLASE"/>
    <property type="match status" value="1"/>
</dbReference>
<dbReference type="PROSITE" id="PS50235">
    <property type="entry name" value="USP_3"/>
    <property type="match status" value="1"/>
</dbReference>
<evidence type="ECO:0000313" key="8">
    <source>
        <dbReference type="EMBL" id="KAJ4460496.1"/>
    </source>
</evidence>